<proteinExistence type="predicted"/>
<dbReference type="GeneID" id="107435127"/>
<dbReference type="PANTHER" id="PTHR31476:SF5">
    <property type="entry name" value="UBIQUITIN CARBOXYL-TERMINAL HYDROLASE FAMILY PROTEIN"/>
    <property type="match status" value="1"/>
</dbReference>
<organism evidence="3 4">
    <name type="scientific">Ziziphus jujuba</name>
    <name type="common">Chinese jujube</name>
    <name type="synonym">Ziziphus sativa</name>
    <dbReference type="NCBI Taxonomy" id="326968"/>
    <lineage>
        <taxon>Eukaryota</taxon>
        <taxon>Viridiplantae</taxon>
        <taxon>Streptophyta</taxon>
        <taxon>Embryophyta</taxon>
        <taxon>Tracheophyta</taxon>
        <taxon>Spermatophyta</taxon>
        <taxon>Magnoliopsida</taxon>
        <taxon>eudicotyledons</taxon>
        <taxon>Gunneridae</taxon>
        <taxon>Pentapetalae</taxon>
        <taxon>rosids</taxon>
        <taxon>fabids</taxon>
        <taxon>Rosales</taxon>
        <taxon>Rhamnaceae</taxon>
        <taxon>Paliureae</taxon>
        <taxon>Ziziphus</taxon>
    </lineage>
</organism>
<reference evidence="4" key="2">
    <citation type="submission" date="2025-08" db="UniProtKB">
        <authorList>
            <consortium name="RefSeq"/>
        </authorList>
    </citation>
    <scope>IDENTIFICATION</scope>
    <source>
        <tissue evidence="4">Seedling</tissue>
    </source>
</reference>
<dbReference type="Proteomes" id="UP001652623">
    <property type="component" value="Chromosome 2"/>
</dbReference>
<evidence type="ECO:0000259" key="2">
    <source>
        <dbReference type="Pfam" id="PF11955"/>
    </source>
</evidence>
<gene>
    <name evidence="4" type="primary">LOC107435127</name>
</gene>
<dbReference type="Pfam" id="PF11955">
    <property type="entry name" value="PORR"/>
    <property type="match status" value="1"/>
</dbReference>
<feature type="domain" description="PORR" evidence="2">
    <location>
        <begin position="32"/>
        <end position="348"/>
    </location>
</feature>
<evidence type="ECO:0000313" key="4">
    <source>
        <dbReference type="RefSeq" id="XP_015902170.2"/>
    </source>
</evidence>
<reference evidence="3" key="1">
    <citation type="submission" date="2025-05" db="UniProtKB">
        <authorList>
            <consortium name="RefSeq"/>
        </authorList>
    </citation>
    <scope>NUCLEOTIDE SEQUENCE [LARGE SCALE GENOMIC DNA]</scope>
</reference>
<accession>A0A9B4JND4</accession>
<keyword evidence="3" id="KW-1185">Reference proteome</keyword>
<sequence>MHMKVVECWNSKCKILPSRKHLCRSFSLWSMKKDPDLELALSRNRRWIVNNQIKNIILRCPNGEASVKYLQKKFKTLDLQGSALNWLKKYPCCFEVYLQHDEYYCRLTKRMMVLVEEEETIKDMQEPVLVQRLAKLLMMSLHQRLNVMKLNELKRNFGFPDDYLIRIVPKYSDLFRVINYSGRRSSMEIELVSWNPDLAISAIEASAHKQGIEPRFSCLLPSTWLKSWERFHEFNSTPYISPYLEPRGLVEGSKEMEKRTVGLVHELLSLTLWKKASIVKLGHFRREFALPEKLNILLLKYPGLFYVSNKYQIYTVLLREGYNASELIDKDPLVVVKEKFGELMQEGLHEYNRRHHLLNLEKKKKNGMLLDKSDKIKDKNTEISDPDDEGDKLGGLFDPEERKRFYKVLFDDGDQNI</sequence>
<protein>
    <submittedName>
        <fullName evidence="4">Protein WHAT'S THIS FACTOR 1 homolog, chloroplastic</fullName>
    </submittedName>
</protein>
<dbReference type="InterPro" id="IPR021099">
    <property type="entry name" value="PORR_domain"/>
</dbReference>
<name>A0A9B4JND4_ZIZJJ</name>
<feature type="region of interest" description="Disordered" evidence="1">
    <location>
        <begin position="377"/>
        <end position="397"/>
    </location>
</feature>
<dbReference type="RefSeq" id="XP_015902170.2">
    <property type="nucleotide sequence ID" value="XM_016046684.4"/>
</dbReference>
<dbReference type="PANTHER" id="PTHR31476">
    <property type="entry name" value="PROTEIN WHAT'S THIS FACTOR 1 HOMOLOG, CHLOROPLASTIC"/>
    <property type="match status" value="1"/>
</dbReference>
<evidence type="ECO:0000256" key="1">
    <source>
        <dbReference type="SAM" id="MobiDB-lite"/>
    </source>
</evidence>
<dbReference type="InterPro" id="IPR045040">
    <property type="entry name" value="PORR_fam"/>
</dbReference>
<evidence type="ECO:0000313" key="3">
    <source>
        <dbReference type="Proteomes" id="UP001652623"/>
    </source>
</evidence>